<dbReference type="EMBL" id="JBHTJO010000001">
    <property type="protein sequence ID" value="MFD0985734.1"/>
    <property type="molecule type" value="Genomic_DNA"/>
</dbReference>
<comment type="similarity">
    <text evidence="5">Belongs to the EutC family.</text>
</comment>
<name>A0ABW3J646_9HYPH</name>
<dbReference type="Pfam" id="PF05985">
    <property type="entry name" value="EutC"/>
    <property type="match status" value="1"/>
</dbReference>
<dbReference type="PIRSF" id="PIRSF018982">
    <property type="entry name" value="EutC"/>
    <property type="match status" value="1"/>
</dbReference>
<feature type="compositionally biased region" description="Low complexity" evidence="6">
    <location>
        <begin position="19"/>
        <end position="28"/>
    </location>
</feature>
<keyword evidence="4 5" id="KW-1283">Bacterial microcompartment</keyword>
<feature type="region of interest" description="Disordered" evidence="6">
    <location>
        <begin position="1"/>
        <end position="28"/>
    </location>
</feature>
<dbReference type="PANTHER" id="PTHR39330">
    <property type="entry name" value="ETHANOLAMINE AMMONIA-LYASE LIGHT CHAIN"/>
    <property type="match status" value="1"/>
</dbReference>
<comment type="cofactor">
    <cofactor evidence="5">
        <name>adenosylcob(III)alamin</name>
        <dbReference type="ChEBI" id="CHEBI:18408"/>
    </cofactor>
    <text evidence="5">Binds between the large and small subunits.</text>
</comment>
<evidence type="ECO:0000313" key="7">
    <source>
        <dbReference type="EMBL" id="MFD0985734.1"/>
    </source>
</evidence>
<protein>
    <recommendedName>
        <fullName evidence="5">Ethanolamine ammonia-lyase small subunit</fullName>
        <shortName evidence="5">EAL small subunit</shortName>
        <ecNumber evidence="5">4.3.1.7</ecNumber>
    </recommendedName>
</protein>
<keyword evidence="8" id="KW-1185">Reference proteome</keyword>
<evidence type="ECO:0000256" key="6">
    <source>
        <dbReference type="SAM" id="MobiDB-lite"/>
    </source>
</evidence>
<dbReference type="NCBIfam" id="NF003971">
    <property type="entry name" value="PRK05465.1"/>
    <property type="match status" value="1"/>
</dbReference>
<evidence type="ECO:0000256" key="1">
    <source>
        <dbReference type="ARBA" id="ARBA00022628"/>
    </source>
</evidence>
<comment type="subcellular location">
    <subcellularLocation>
        <location evidence="5">Bacterial microcompartment</location>
    </subcellularLocation>
</comment>
<dbReference type="InterPro" id="IPR042251">
    <property type="entry name" value="EutC_C"/>
</dbReference>
<dbReference type="Gene3D" id="1.10.30.40">
    <property type="entry name" value="Ethanolamine ammonia-lyase light chain (EutC), N-terminal domain"/>
    <property type="match status" value="1"/>
</dbReference>
<evidence type="ECO:0000313" key="8">
    <source>
        <dbReference type="Proteomes" id="UP001597102"/>
    </source>
</evidence>
<dbReference type="PANTHER" id="PTHR39330:SF1">
    <property type="entry name" value="ETHANOLAMINE AMMONIA-LYASE SMALL SUBUNIT"/>
    <property type="match status" value="1"/>
</dbReference>
<comment type="subunit">
    <text evidence="5">The basic unit is a heterodimer which dimerizes to form tetramers. The heterotetramers trimerize; 6 large subunits form a core ring with 6 small subunits projecting outwards.</text>
</comment>
<feature type="binding site" evidence="5">
    <location>
        <position position="223"/>
    </location>
    <ligand>
        <name>adenosylcob(III)alamin</name>
        <dbReference type="ChEBI" id="CHEBI:18408"/>
    </ligand>
</feature>
<evidence type="ECO:0000256" key="4">
    <source>
        <dbReference type="ARBA" id="ARBA00024446"/>
    </source>
</evidence>
<feature type="compositionally biased region" description="Polar residues" evidence="6">
    <location>
        <begin position="267"/>
        <end position="280"/>
    </location>
</feature>
<dbReference type="RefSeq" id="WP_379084571.1">
    <property type="nucleotide sequence ID" value="NZ_JBHTJO010000001.1"/>
</dbReference>
<keyword evidence="2 5" id="KW-0456">Lyase</keyword>
<feature type="binding site" evidence="5">
    <location>
        <position position="173"/>
    </location>
    <ligand>
        <name>adenosylcob(III)alamin</name>
        <dbReference type="ChEBI" id="CHEBI:18408"/>
    </ligand>
</feature>
<organism evidence="7 8">
    <name type="scientific">Methyloligella solikamskensis</name>
    <dbReference type="NCBI Taxonomy" id="1177756"/>
    <lineage>
        <taxon>Bacteria</taxon>
        <taxon>Pseudomonadati</taxon>
        <taxon>Pseudomonadota</taxon>
        <taxon>Alphaproteobacteria</taxon>
        <taxon>Hyphomicrobiales</taxon>
        <taxon>Hyphomicrobiaceae</taxon>
        <taxon>Methyloligella</taxon>
    </lineage>
</organism>
<gene>
    <name evidence="5 7" type="primary">eutC</name>
    <name evidence="7" type="ORF">ACFQ2F_01320</name>
</gene>
<comment type="caution">
    <text evidence="7">The sequence shown here is derived from an EMBL/GenBank/DDBJ whole genome shotgun (WGS) entry which is preliminary data.</text>
</comment>
<evidence type="ECO:0000256" key="2">
    <source>
        <dbReference type="ARBA" id="ARBA00023239"/>
    </source>
</evidence>
<sequence>MAKEPVSPDKKRVSAEMKPAAPAGHPLAPLKRYTDARIGLGRFGAGLPTSAHLDFAEAHARARDAVHAEFDEDALEKALADTGLPVVRVKSQAEDRATYLRRPDLGRKLSDDSVKFLGEMKEDDSYDIVIIISEGLSAHAVNTYAAETAEALIGDLPKDTDIAPIVLARQGRVALSDPIGQALSAKLAVILIGERPGLSAADSLGAYLTYDPKPGRNDADRNCISNIRKGGISPKEAAKKIAWLTSRAFELGLSGTKLKDDAEDQLEGSSAPSLEGPSNS</sequence>
<comment type="function">
    <text evidence="5">Catalyzes the deamination of various vicinal amino-alcohols to oxo compounds. Allows this organism to utilize ethanolamine as the sole source of nitrogen and carbon in the presence of external vitamin B12.</text>
</comment>
<feature type="binding site" evidence="5">
    <location>
        <position position="194"/>
    </location>
    <ligand>
        <name>adenosylcob(III)alamin</name>
        <dbReference type="ChEBI" id="CHEBI:18408"/>
    </ligand>
</feature>
<feature type="region of interest" description="Disordered" evidence="6">
    <location>
        <begin position="260"/>
        <end position="280"/>
    </location>
</feature>
<feature type="compositionally biased region" description="Basic and acidic residues" evidence="6">
    <location>
        <begin position="1"/>
        <end position="15"/>
    </location>
</feature>
<accession>A0ABW3J646</accession>
<comment type="pathway">
    <text evidence="5">Amine and polyamine degradation; ethanolamine degradation.</text>
</comment>
<dbReference type="InterPro" id="IPR009246">
    <property type="entry name" value="EutC"/>
</dbReference>
<evidence type="ECO:0000256" key="3">
    <source>
        <dbReference type="ARBA" id="ARBA00023285"/>
    </source>
</evidence>
<evidence type="ECO:0000256" key="5">
    <source>
        <dbReference type="HAMAP-Rule" id="MF_00601"/>
    </source>
</evidence>
<reference evidence="8" key="1">
    <citation type="journal article" date="2019" name="Int. J. Syst. Evol. Microbiol.">
        <title>The Global Catalogue of Microorganisms (GCM) 10K type strain sequencing project: providing services to taxonomists for standard genome sequencing and annotation.</title>
        <authorList>
            <consortium name="The Broad Institute Genomics Platform"/>
            <consortium name="The Broad Institute Genome Sequencing Center for Infectious Disease"/>
            <person name="Wu L."/>
            <person name="Ma J."/>
        </authorList>
    </citation>
    <scope>NUCLEOTIDE SEQUENCE [LARGE SCALE GENOMIC DNA]</scope>
    <source>
        <strain evidence="8">CCUG 61697</strain>
    </source>
</reference>
<keyword evidence="3 5" id="KW-0170">Cobalt</keyword>
<dbReference type="Proteomes" id="UP001597102">
    <property type="component" value="Unassembled WGS sequence"/>
</dbReference>
<dbReference type="HAMAP" id="MF_00601">
    <property type="entry name" value="EutC"/>
    <property type="match status" value="1"/>
</dbReference>
<dbReference type="EC" id="4.3.1.7" evidence="5"/>
<dbReference type="Gene3D" id="3.40.50.11240">
    <property type="entry name" value="Ethanolamine ammonia-lyase light chain (EutC)"/>
    <property type="match status" value="1"/>
</dbReference>
<dbReference type="GO" id="GO:0008851">
    <property type="term" value="F:ethanolamine ammonia-lyase activity"/>
    <property type="evidence" value="ECO:0007669"/>
    <property type="project" value="UniProtKB-EC"/>
</dbReference>
<dbReference type="InterPro" id="IPR042255">
    <property type="entry name" value="EutC_N"/>
</dbReference>
<keyword evidence="1 5" id="KW-0846">Cobalamin</keyword>
<proteinExistence type="inferred from homology"/>
<comment type="catalytic activity">
    <reaction evidence="5">
        <text>ethanolamine = acetaldehyde + NH4(+)</text>
        <dbReference type="Rhea" id="RHEA:15313"/>
        <dbReference type="ChEBI" id="CHEBI:15343"/>
        <dbReference type="ChEBI" id="CHEBI:28938"/>
        <dbReference type="ChEBI" id="CHEBI:57603"/>
        <dbReference type="EC" id="4.3.1.7"/>
    </reaction>
</comment>